<dbReference type="InterPro" id="IPR000683">
    <property type="entry name" value="Gfo/Idh/MocA-like_OxRdtase_N"/>
</dbReference>
<dbReference type="AlphaFoldDB" id="A0A1H1RJ38"/>
<feature type="domain" description="GFO/IDH/MocA-like oxidoreductase" evidence="2">
    <location>
        <begin position="148"/>
        <end position="229"/>
    </location>
</feature>
<accession>A0A1H1RJ38</accession>
<dbReference type="SUPFAM" id="SSF55347">
    <property type="entry name" value="Glyceraldehyde-3-phosphate dehydrogenase-like, C-terminal domain"/>
    <property type="match status" value="1"/>
</dbReference>
<reference evidence="3 4" key="1">
    <citation type="submission" date="2016-10" db="EMBL/GenBank/DDBJ databases">
        <authorList>
            <person name="de Groot N.N."/>
        </authorList>
    </citation>
    <scope>NUCLEOTIDE SEQUENCE [LARGE SCALE GENOMIC DNA]</scope>
    <source>
        <strain evidence="3 4">DSM 22024</strain>
    </source>
</reference>
<feature type="domain" description="Gfo/Idh/MocA-like oxidoreductase N-terminal" evidence="1">
    <location>
        <begin position="3"/>
        <end position="121"/>
    </location>
</feature>
<dbReference type="PANTHER" id="PTHR43249:SF1">
    <property type="entry name" value="D-GLUCOSIDE 3-DEHYDROGENASE"/>
    <property type="match status" value="1"/>
</dbReference>
<dbReference type="InterPro" id="IPR052515">
    <property type="entry name" value="Gfo/Idh/MocA_Oxidoreductase"/>
</dbReference>
<dbReference type="GO" id="GO:0000166">
    <property type="term" value="F:nucleotide binding"/>
    <property type="evidence" value="ECO:0007669"/>
    <property type="project" value="InterPro"/>
</dbReference>
<proteinExistence type="predicted"/>
<dbReference type="EMBL" id="LT629732">
    <property type="protein sequence ID" value="SDS35787.1"/>
    <property type="molecule type" value="Genomic_DNA"/>
</dbReference>
<dbReference type="RefSeq" id="WP_092653317.1">
    <property type="nucleotide sequence ID" value="NZ_LT629732.1"/>
</dbReference>
<dbReference type="Gene3D" id="3.40.50.720">
    <property type="entry name" value="NAD(P)-binding Rossmann-like Domain"/>
    <property type="match status" value="1"/>
</dbReference>
<dbReference type="InterPro" id="IPR055170">
    <property type="entry name" value="GFO_IDH_MocA-like_dom"/>
</dbReference>
<dbReference type="Pfam" id="PF22725">
    <property type="entry name" value="GFO_IDH_MocA_C3"/>
    <property type="match status" value="1"/>
</dbReference>
<name>A0A1H1RJ38_9ACTN</name>
<keyword evidence="4" id="KW-1185">Reference proteome</keyword>
<protein>
    <submittedName>
        <fullName evidence="3">Predicted dehydrogenase</fullName>
    </submittedName>
</protein>
<dbReference type="STRING" id="117157.SAMN04489717_2440"/>
<evidence type="ECO:0000259" key="1">
    <source>
        <dbReference type="Pfam" id="PF01408"/>
    </source>
</evidence>
<dbReference type="InterPro" id="IPR036291">
    <property type="entry name" value="NAD(P)-bd_dom_sf"/>
</dbReference>
<dbReference type="SUPFAM" id="SSF51735">
    <property type="entry name" value="NAD(P)-binding Rossmann-fold domains"/>
    <property type="match status" value="1"/>
</dbReference>
<evidence type="ECO:0000259" key="2">
    <source>
        <dbReference type="Pfam" id="PF22725"/>
    </source>
</evidence>
<evidence type="ECO:0000313" key="3">
    <source>
        <dbReference type="EMBL" id="SDS35787.1"/>
    </source>
</evidence>
<dbReference type="Pfam" id="PF01408">
    <property type="entry name" value="GFO_IDH_MocA"/>
    <property type="match status" value="1"/>
</dbReference>
<evidence type="ECO:0000313" key="4">
    <source>
        <dbReference type="Proteomes" id="UP000198983"/>
    </source>
</evidence>
<dbReference type="Proteomes" id="UP000198983">
    <property type="component" value="Chromosome I"/>
</dbReference>
<sequence length="336" mass="36299">MTISVAVVGTGRMGRLHAKQLQDVPDVRIVGAADVRAEAVEEFTAEFGGTGSVDYRELLDRTRPDVAYFCTPASEHLDQLTFAAERGINVFVEKPLAPSVTTATAAADVIERHGVLCTVGYQWRYSPLTDVARDALAGLPPTMLAGWWYWTIPPLPWIRDRRTGGGQIFEQATHLIDLMRFLAGDVSTVFAAYADNAIPEEELPNWDASAVTLGFANGAAGSVHSTYALFPGIPGSNGVDVAAREVLVRVNLAKATVFRRGVPPVETSARADWNIDQEFMAIVRRNDPAAVRATARESAQSIGVSLAANYSAVTNRVVDLLDFMTNPPDDATIMPL</sequence>
<gene>
    <name evidence="3" type="ORF">SAMN04489717_2440</name>
</gene>
<dbReference type="Gene3D" id="3.30.360.10">
    <property type="entry name" value="Dihydrodipicolinate Reductase, domain 2"/>
    <property type="match status" value="1"/>
</dbReference>
<dbReference type="PANTHER" id="PTHR43249">
    <property type="entry name" value="UDP-N-ACETYL-2-AMINO-2-DEOXY-D-GLUCURONATE OXIDASE"/>
    <property type="match status" value="1"/>
</dbReference>
<organism evidence="3 4">
    <name type="scientific">Actinopolymorpha singaporensis</name>
    <dbReference type="NCBI Taxonomy" id="117157"/>
    <lineage>
        <taxon>Bacteria</taxon>
        <taxon>Bacillati</taxon>
        <taxon>Actinomycetota</taxon>
        <taxon>Actinomycetes</taxon>
        <taxon>Propionibacteriales</taxon>
        <taxon>Actinopolymorphaceae</taxon>
        <taxon>Actinopolymorpha</taxon>
    </lineage>
</organism>
<dbReference type="OrthoDB" id="179913at2"/>